<proteinExistence type="predicted"/>
<accession>A0A6F8VF30</accession>
<sequence length="215" mass="23736">MNQIPPSPPFSKGGESPAEFMEDAQGRLVPLALVKPIDRARDSLVYEIVTGAKLQSAALSGFKNRVFDDIQAFVELSGEQYGVKLGGKKGNVTLVSFDGKYKVQRAMADSLVFDERLQAAKELIDQCIHEWGQGSRPEIMALVNDAFNVDKEGKINTGRVLGLQRLDIRDEKWLRAMQAIRDSIQVASSKAYFRVYERVGNSGDYQAIPLDVAGV</sequence>
<dbReference type="InterPro" id="IPR021505">
    <property type="entry name" value="Phage_B3_Orf6"/>
</dbReference>
<gene>
    <name evidence="1" type="ORF">SKTS_33090</name>
</gene>
<name>A0A6F8VF30_9PROT</name>
<organism evidence="1 2">
    <name type="scientific">Sulfurimicrobium lacus</name>
    <dbReference type="NCBI Taxonomy" id="2715678"/>
    <lineage>
        <taxon>Bacteria</taxon>
        <taxon>Pseudomonadati</taxon>
        <taxon>Pseudomonadota</taxon>
        <taxon>Betaproteobacteria</taxon>
        <taxon>Nitrosomonadales</taxon>
        <taxon>Sulfuricellaceae</taxon>
        <taxon>Sulfurimicrobium</taxon>
    </lineage>
</organism>
<evidence type="ECO:0000313" key="1">
    <source>
        <dbReference type="EMBL" id="BCB28423.1"/>
    </source>
</evidence>
<protein>
    <submittedName>
        <fullName evidence="1">Sulfate transporter</fullName>
    </submittedName>
</protein>
<dbReference type="Pfam" id="PF11363">
    <property type="entry name" value="DUF3164"/>
    <property type="match status" value="1"/>
</dbReference>
<dbReference type="KEGG" id="slac:SKTS_33090"/>
<reference evidence="2" key="1">
    <citation type="submission" date="2020-03" db="EMBL/GenBank/DDBJ databases">
        <title>Complete genome sequence of sulfur-oxidizing bacterium skT11.</title>
        <authorList>
            <person name="Kanda M."/>
            <person name="Kojima H."/>
            <person name="Fukui M."/>
        </authorList>
    </citation>
    <scope>NUCLEOTIDE SEQUENCE [LARGE SCALE GENOMIC DNA]</scope>
    <source>
        <strain evidence="2">skT11</strain>
    </source>
</reference>
<dbReference type="Proteomes" id="UP000502260">
    <property type="component" value="Chromosome"/>
</dbReference>
<evidence type="ECO:0000313" key="2">
    <source>
        <dbReference type="Proteomes" id="UP000502260"/>
    </source>
</evidence>
<keyword evidence="2" id="KW-1185">Reference proteome</keyword>
<dbReference type="EMBL" id="AP022853">
    <property type="protein sequence ID" value="BCB28423.1"/>
    <property type="molecule type" value="Genomic_DNA"/>
</dbReference>
<dbReference type="RefSeq" id="WP_173067802.1">
    <property type="nucleotide sequence ID" value="NZ_AP022853.1"/>
</dbReference>
<dbReference type="AlphaFoldDB" id="A0A6F8VF30"/>